<feature type="region of interest" description="Disordered" evidence="1">
    <location>
        <begin position="110"/>
        <end position="130"/>
    </location>
</feature>
<sequence length="130" mass="14522">MEGSGCVSRQRQGKKRTGRKSPLILRNSDFTQSHSSATHPSVSIPYFLTFHTHINTPLPLPSSLYLSDPHHSQPLSPLFTYTQTSEPASRTLRLQLAKIQRLPPFPESFQFGAEPRGHSGTAQCLHTLPY</sequence>
<organism evidence="2 3">
    <name type="scientific">Oryzias melastigma</name>
    <name type="common">Marine medaka</name>
    <dbReference type="NCBI Taxonomy" id="30732"/>
    <lineage>
        <taxon>Eukaryota</taxon>
        <taxon>Metazoa</taxon>
        <taxon>Chordata</taxon>
        <taxon>Craniata</taxon>
        <taxon>Vertebrata</taxon>
        <taxon>Euteleostomi</taxon>
        <taxon>Actinopterygii</taxon>
        <taxon>Neopterygii</taxon>
        <taxon>Teleostei</taxon>
        <taxon>Neoteleostei</taxon>
        <taxon>Acanthomorphata</taxon>
        <taxon>Ovalentaria</taxon>
        <taxon>Atherinomorphae</taxon>
        <taxon>Beloniformes</taxon>
        <taxon>Adrianichthyidae</taxon>
        <taxon>Oryziinae</taxon>
        <taxon>Oryzias</taxon>
    </lineage>
</organism>
<dbReference type="Proteomes" id="UP000646548">
    <property type="component" value="Unassembled WGS sequence"/>
</dbReference>
<feature type="compositionally biased region" description="Polar residues" evidence="1">
    <location>
        <begin position="28"/>
        <end position="39"/>
    </location>
</feature>
<gene>
    <name evidence="2" type="ORF">FQA47_012388</name>
</gene>
<evidence type="ECO:0000313" key="3">
    <source>
        <dbReference type="Proteomes" id="UP000646548"/>
    </source>
</evidence>
<accession>A0A834FQ15</accession>
<feature type="region of interest" description="Disordered" evidence="1">
    <location>
        <begin position="1"/>
        <end position="39"/>
    </location>
</feature>
<reference evidence="2" key="1">
    <citation type="journal article" name="BMC Genomics">
        <title>Long-read sequencing and de novo genome assembly of marine medaka (Oryzias melastigma).</title>
        <authorList>
            <person name="Liang P."/>
            <person name="Saqib H.S.A."/>
            <person name="Ni X."/>
            <person name="Shen Y."/>
        </authorList>
    </citation>
    <scope>NUCLEOTIDE SEQUENCE</scope>
    <source>
        <strain evidence="2">Bigg-433</strain>
    </source>
</reference>
<name>A0A834FQ15_ORYME</name>
<protein>
    <submittedName>
        <fullName evidence="2">Uncharacterized protein</fullName>
    </submittedName>
</protein>
<dbReference type="AlphaFoldDB" id="A0A834FQ15"/>
<dbReference type="EMBL" id="WKFB01000028">
    <property type="protein sequence ID" value="KAF6738378.1"/>
    <property type="molecule type" value="Genomic_DNA"/>
</dbReference>
<evidence type="ECO:0000313" key="2">
    <source>
        <dbReference type="EMBL" id="KAF6738378.1"/>
    </source>
</evidence>
<proteinExistence type="predicted"/>
<evidence type="ECO:0000256" key="1">
    <source>
        <dbReference type="SAM" id="MobiDB-lite"/>
    </source>
</evidence>
<comment type="caution">
    <text evidence="2">The sequence shown here is derived from an EMBL/GenBank/DDBJ whole genome shotgun (WGS) entry which is preliminary data.</text>
</comment>